<evidence type="ECO:0000256" key="9">
    <source>
        <dbReference type="ARBA" id="ARBA00047989"/>
    </source>
</evidence>
<comment type="function">
    <text evidence="3">Purine nucleoside enzyme that catalyzes the phosphorolysis of adenosine and inosine nucleosides, yielding D-ribose 1-phosphate and the respective free bases, adenine and hypoxanthine. Also catalyzes the phosphorolysis of S-methyl-5'-thioadenosine into adenine and S-methyl-5-thio-alpha-D-ribose 1-phosphate. Also has adenosine deaminase activity.</text>
</comment>
<evidence type="ECO:0000256" key="12">
    <source>
        <dbReference type="RuleBase" id="RU361274"/>
    </source>
</evidence>
<evidence type="ECO:0000256" key="2">
    <source>
        <dbReference type="ARBA" id="ARBA00001947"/>
    </source>
</evidence>
<evidence type="ECO:0000256" key="3">
    <source>
        <dbReference type="ARBA" id="ARBA00003215"/>
    </source>
</evidence>
<gene>
    <name evidence="13" type="primary">pgeF</name>
    <name evidence="13" type="ORF">KS407_08135</name>
</gene>
<dbReference type="InterPro" id="IPR003730">
    <property type="entry name" value="Cu_polyphenol_OxRdtase"/>
</dbReference>
<keyword evidence="8" id="KW-0862">Zinc</keyword>
<dbReference type="PANTHER" id="PTHR30616">
    <property type="entry name" value="UNCHARACTERIZED PROTEIN YFIH"/>
    <property type="match status" value="1"/>
</dbReference>
<evidence type="ECO:0000256" key="8">
    <source>
        <dbReference type="ARBA" id="ARBA00022833"/>
    </source>
</evidence>
<dbReference type="InterPro" id="IPR038371">
    <property type="entry name" value="Cu_polyphenol_OxRdtase_sf"/>
</dbReference>
<reference evidence="13 14" key="1">
    <citation type="submission" date="2021-06" db="EMBL/GenBank/DDBJ databases">
        <title>Bacillus sp. RD4P76, an endophyte from a halophyte.</title>
        <authorList>
            <person name="Sun J.-Q."/>
        </authorList>
    </citation>
    <scope>NUCLEOTIDE SEQUENCE [LARGE SCALE GENOMIC DNA]</scope>
    <source>
        <strain evidence="13 14">JCM 17098</strain>
    </source>
</reference>
<dbReference type="Pfam" id="PF02578">
    <property type="entry name" value="Cu-oxidase_4"/>
    <property type="match status" value="1"/>
</dbReference>
<evidence type="ECO:0000256" key="1">
    <source>
        <dbReference type="ARBA" id="ARBA00000553"/>
    </source>
</evidence>
<comment type="catalytic activity">
    <reaction evidence="9">
        <text>adenosine + H2O + H(+) = inosine + NH4(+)</text>
        <dbReference type="Rhea" id="RHEA:24408"/>
        <dbReference type="ChEBI" id="CHEBI:15377"/>
        <dbReference type="ChEBI" id="CHEBI:15378"/>
        <dbReference type="ChEBI" id="CHEBI:16335"/>
        <dbReference type="ChEBI" id="CHEBI:17596"/>
        <dbReference type="ChEBI" id="CHEBI:28938"/>
        <dbReference type="EC" id="3.5.4.4"/>
    </reaction>
    <physiologicalReaction direction="left-to-right" evidence="9">
        <dbReference type="Rhea" id="RHEA:24409"/>
    </physiologicalReaction>
</comment>
<sequence length="261" mass="29147">MFIKSWNKKDPSIVAGMTTKNGGFSTDTFSSFNLGLHVNDNQQNVIKNREKLASLLSFPTSNWACGEQVHDNKIMEITKAHTGMGVYDYKESLKGVDGFYTKDPNILLTTCYADCVPLFFMEPKRNLLGIAHAGWKGTVKNIGGEMIRVWVEKEGVALEDIYAVIGPSIGGCCYVVDDYVIDFVREVSPSPNVVYSEVEKGQYSLNLKELNKQLLQQAGLVSEKIEVTKYCTSCDHSIFFSHRRDNGNTGRMLSFIGRKEG</sequence>
<evidence type="ECO:0000256" key="4">
    <source>
        <dbReference type="ARBA" id="ARBA00007353"/>
    </source>
</evidence>
<dbReference type="CDD" id="cd16833">
    <property type="entry name" value="YfiH"/>
    <property type="match status" value="1"/>
</dbReference>
<comment type="catalytic activity">
    <reaction evidence="10">
        <text>adenosine + phosphate = alpha-D-ribose 1-phosphate + adenine</text>
        <dbReference type="Rhea" id="RHEA:27642"/>
        <dbReference type="ChEBI" id="CHEBI:16335"/>
        <dbReference type="ChEBI" id="CHEBI:16708"/>
        <dbReference type="ChEBI" id="CHEBI:43474"/>
        <dbReference type="ChEBI" id="CHEBI:57720"/>
        <dbReference type="EC" id="2.4.2.1"/>
    </reaction>
    <physiologicalReaction direction="left-to-right" evidence="10">
        <dbReference type="Rhea" id="RHEA:27643"/>
    </physiologicalReaction>
</comment>
<comment type="similarity">
    <text evidence="4 12">Belongs to the purine nucleoside phosphorylase YfiH/LACC1 family.</text>
</comment>
<proteinExistence type="inferred from homology"/>
<keyword evidence="5" id="KW-0808">Transferase</keyword>
<organism evidence="13 14">
    <name type="scientific">Evansella alkalicola</name>
    <dbReference type="NCBI Taxonomy" id="745819"/>
    <lineage>
        <taxon>Bacteria</taxon>
        <taxon>Bacillati</taxon>
        <taxon>Bacillota</taxon>
        <taxon>Bacilli</taxon>
        <taxon>Bacillales</taxon>
        <taxon>Bacillaceae</taxon>
        <taxon>Evansella</taxon>
    </lineage>
</organism>
<accession>A0ABS6JS78</accession>
<dbReference type="InterPro" id="IPR011324">
    <property type="entry name" value="Cytotoxic_necrot_fac-like_cat"/>
</dbReference>
<comment type="catalytic activity">
    <reaction evidence="1">
        <text>inosine + phosphate = alpha-D-ribose 1-phosphate + hypoxanthine</text>
        <dbReference type="Rhea" id="RHEA:27646"/>
        <dbReference type="ChEBI" id="CHEBI:17368"/>
        <dbReference type="ChEBI" id="CHEBI:17596"/>
        <dbReference type="ChEBI" id="CHEBI:43474"/>
        <dbReference type="ChEBI" id="CHEBI:57720"/>
        <dbReference type="EC" id="2.4.2.1"/>
    </reaction>
    <physiologicalReaction direction="left-to-right" evidence="1">
        <dbReference type="Rhea" id="RHEA:27647"/>
    </physiologicalReaction>
</comment>
<name>A0ABS6JS78_9BACI</name>
<dbReference type="Gene3D" id="3.60.140.10">
    <property type="entry name" value="CNF1/YfiH-like putative cysteine hydrolases"/>
    <property type="match status" value="1"/>
</dbReference>
<evidence type="ECO:0000256" key="6">
    <source>
        <dbReference type="ARBA" id="ARBA00022723"/>
    </source>
</evidence>
<evidence type="ECO:0000313" key="14">
    <source>
        <dbReference type="Proteomes" id="UP000790580"/>
    </source>
</evidence>
<dbReference type="EMBL" id="JAHQCR010000034">
    <property type="protein sequence ID" value="MBU9721414.1"/>
    <property type="molecule type" value="Genomic_DNA"/>
</dbReference>
<dbReference type="NCBIfam" id="TIGR00726">
    <property type="entry name" value="peptidoglycan editing factor PgeF"/>
    <property type="match status" value="1"/>
</dbReference>
<dbReference type="RefSeq" id="WP_088077880.1">
    <property type="nucleotide sequence ID" value="NZ_JAHQCR010000034.1"/>
</dbReference>
<evidence type="ECO:0000256" key="5">
    <source>
        <dbReference type="ARBA" id="ARBA00022679"/>
    </source>
</evidence>
<protein>
    <recommendedName>
        <fullName evidence="12">Purine nucleoside phosphorylase</fullName>
    </recommendedName>
</protein>
<comment type="cofactor">
    <cofactor evidence="2">
        <name>Zn(2+)</name>
        <dbReference type="ChEBI" id="CHEBI:29105"/>
    </cofactor>
</comment>
<keyword evidence="7" id="KW-0378">Hydrolase</keyword>
<evidence type="ECO:0000256" key="10">
    <source>
        <dbReference type="ARBA" id="ARBA00048968"/>
    </source>
</evidence>
<dbReference type="PANTHER" id="PTHR30616:SF2">
    <property type="entry name" value="PURINE NUCLEOSIDE PHOSPHORYLASE LACC1"/>
    <property type="match status" value="1"/>
</dbReference>
<dbReference type="SUPFAM" id="SSF64438">
    <property type="entry name" value="CNF1/YfiH-like putative cysteine hydrolases"/>
    <property type="match status" value="1"/>
</dbReference>
<comment type="catalytic activity">
    <reaction evidence="11">
        <text>S-methyl-5'-thioadenosine + phosphate = 5-(methylsulfanyl)-alpha-D-ribose 1-phosphate + adenine</text>
        <dbReference type="Rhea" id="RHEA:11852"/>
        <dbReference type="ChEBI" id="CHEBI:16708"/>
        <dbReference type="ChEBI" id="CHEBI:17509"/>
        <dbReference type="ChEBI" id="CHEBI:43474"/>
        <dbReference type="ChEBI" id="CHEBI:58533"/>
        <dbReference type="EC" id="2.4.2.28"/>
    </reaction>
    <physiologicalReaction direction="left-to-right" evidence="11">
        <dbReference type="Rhea" id="RHEA:11853"/>
    </physiologicalReaction>
</comment>
<comment type="caution">
    <text evidence="13">The sequence shown here is derived from an EMBL/GenBank/DDBJ whole genome shotgun (WGS) entry which is preliminary data.</text>
</comment>
<dbReference type="Proteomes" id="UP000790580">
    <property type="component" value="Unassembled WGS sequence"/>
</dbReference>
<evidence type="ECO:0000256" key="7">
    <source>
        <dbReference type="ARBA" id="ARBA00022801"/>
    </source>
</evidence>
<evidence type="ECO:0000256" key="11">
    <source>
        <dbReference type="ARBA" id="ARBA00049893"/>
    </source>
</evidence>
<keyword evidence="6" id="KW-0479">Metal-binding</keyword>
<keyword evidence="14" id="KW-1185">Reference proteome</keyword>
<evidence type="ECO:0000313" key="13">
    <source>
        <dbReference type="EMBL" id="MBU9721414.1"/>
    </source>
</evidence>